<dbReference type="EMBL" id="PYYB01000001">
    <property type="protein sequence ID" value="PTL60185.1"/>
    <property type="molecule type" value="Genomic_DNA"/>
</dbReference>
<keyword evidence="1" id="KW-1133">Transmembrane helix</keyword>
<dbReference type="OrthoDB" id="5244823at2"/>
<protein>
    <submittedName>
        <fullName evidence="2">Uncharacterized protein</fullName>
    </submittedName>
</protein>
<name>A0A2T4ULU9_9ACTN</name>
<gene>
    <name evidence="2" type="ORF">C7Y72_11315</name>
</gene>
<evidence type="ECO:0000313" key="2">
    <source>
        <dbReference type="EMBL" id="PTL60185.1"/>
    </source>
</evidence>
<reference evidence="2 3" key="1">
    <citation type="submission" date="2018-03" db="EMBL/GenBank/DDBJ databases">
        <title>Aquarubrobacter algicola gen. nov., sp. nov., a novel actinobacterium isolated from shallow eutrophic lake during the end of cyanobacterial harmful algal blooms.</title>
        <authorList>
            <person name="Chun S.J."/>
        </authorList>
    </citation>
    <scope>NUCLEOTIDE SEQUENCE [LARGE SCALE GENOMIC DNA]</scope>
    <source>
        <strain evidence="2 3">Seoho-28</strain>
    </source>
</reference>
<comment type="caution">
    <text evidence="2">The sequence shown here is derived from an EMBL/GenBank/DDBJ whole genome shotgun (WGS) entry which is preliminary data.</text>
</comment>
<dbReference type="AlphaFoldDB" id="A0A2T4ULU9"/>
<accession>A0A2T4ULU9</accession>
<keyword evidence="1" id="KW-0812">Transmembrane</keyword>
<proteinExistence type="predicted"/>
<organism evidence="2 3">
    <name type="scientific">Paraconexibacter algicola</name>
    <dbReference type="NCBI Taxonomy" id="2133960"/>
    <lineage>
        <taxon>Bacteria</taxon>
        <taxon>Bacillati</taxon>
        <taxon>Actinomycetota</taxon>
        <taxon>Thermoleophilia</taxon>
        <taxon>Solirubrobacterales</taxon>
        <taxon>Paraconexibacteraceae</taxon>
        <taxon>Paraconexibacter</taxon>
    </lineage>
</organism>
<feature type="transmembrane region" description="Helical" evidence="1">
    <location>
        <begin position="6"/>
        <end position="34"/>
    </location>
</feature>
<sequence length="74" mass="7880">MSNEAVTYLVGGICGVFALAAYVGLILVPAWGSYTRTWERIAASFLSLYVLAAFVLVGLGGGAAIVYFWDRIST</sequence>
<keyword evidence="1" id="KW-0472">Membrane</keyword>
<dbReference type="RefSeq" id="WP_107568830.1">
    <property type="nucleotide sequence ID" value="NZ_PYYB01000001.1"/>
</dbReference>
<feature type="transmembrane region" description="Helical" evidence="1">
    <location>
        <begin position="46"/>
        <end position="69"/>
    </location>
</feature>
<dbReference type="Proteomes" id="UP000240739">
    <property type="component" value="Unassembled WGS sequence"/>
</dbReference>
<keyword evidence="3" id="KW-1185">Reference proteome</keyword>
<evidence type="ECO:0000313" key="3">
    <source>
        <dbReference type="Proteomes" id="UP000240739"/>
    </source>
</evidence>
<evidence type="ECO:0000256" key="1">
    <source>
        <dbReference type="SAM" id="Phobius"/>
    </source>
</evidence>